<dbReference type="EMBL" id="UZAF01005059">
    <property type="protein sequence ID" value="VDO14817.1"/>
    <property type="molecule type" value="Genomic_DNA"/>
</dbReference>
<evidence type="ECO:0000313" key="1">
    <source>
        <dbReference type="EMBL" id="VDO14817.1"/>
    </source>
</evidence>
<evidence type="ECO:0000313" key="3">
    <source>
        <dbReference type="WBParaSite" id="HPLM_0000245401-mRNA-1"/>
    </source>
</evidence>
<reference evidence="3" key="1">
    <citation type="submission" date="2017-02" db="UniProtKB">
        <authorList>
            <consortium name="WormBaseParasite"/>
        </authorList>
    </citation>
    <scope>IDENTIFICATION</scope>
</reference>
<dbReference type="Proteomes" id="UP000268014">
    <property type="component" value="Unassembled WGS sequence"/>
</dbReference>
<keyword evidence="2" id="KW-1185">Reference proteome</keyword>
<protein>
    <submittedName>
        <fullName evidence="3">Transmembrane protein</fullName>
    </submittedName>
</protein>
<proteinExistence type="predicted"/>
<accession>A0A0N4VYT3</accession>
<evidence type="ECO:0000313" key="2">
    <source>
        <dbReference type="Proteomes" id="UP000268014"/>
    </source>
</evidence>
<organism evidence="3">
    <name type="scientific">Haemonchus placei</name>
    <name type="common">Barber's pole worm</name>
    <dbReference type="NCBI Taxonomy" id="6290"/>
    <lineage>
        <taxon>Eukaryota</taxon>
        <taxon>Metazoa</taxon>
        <taxon>Ecdysozoa</taxon>
        <taxon>Nematoda</taxon>
        <taxon>Chromadorea</taxon>
        <taxon>Rhabditida</taxon>
        <taxon>Rhabditina</taxon>
        <taxon>Rhabditomorpha</taxon>
        <taxon>Strongyloidea</taxon>
        <taxon>Trichostrongylidae</taxon>
        <taxon>Haemonchus</taxon>
    </lineage>
</organism>
<sequence>MSFPYTTFQWLRLNECLVLAQLFGQNNVVLVIAVALTVRFRNGFLELDDRCEFGLTFLIAFQCTGAHTSLGGIYKFCPIVVQLFVDVIQFLVEVVGRHRMGGSMQWAGHLLKYSQSTWQ</sequence>
<name>A0A0N4VYT3_HAEPC</name>
<dbReference type="WBParaSite" id="HPLM_0000245401-mRNA-1">
    <property type="protein sequence ID" value="HPLM_0000245401-mRNA-1"/>
    <property type="gene ID" value="HPLM_0000245401"/>
</dbReference>
<dbReference type="AlphaFoldDB" id="A0A0N4VYT3"/>
<gene>
    <name evidence="1" type="ORF">HPLM_LOCUS2451</name>
</gene>
<reference evidence="1 2" key="2">
    <citation type="submission" date="2018-11" db="EMBL/GenBank/DDBJ databases">
        <authorList>
            <consortium name="Pathogen Informatics"/>
        </authorList>
    </citation>
    <scope>NUCLEOTIDE SEQUENCE [LARGE SCALE GENOMIC DNA]</scope>
    <source>
        <strain evidence="1 2">MHpl1</strain>
    </source>
</reference>